<dbReference type="Pfam" id="PF01933">
    <property type="entry name" value="CofD"/>
    <property type="match status" value="1"/>
</dbReference>
<dbReference type="OrthoDB" id="9783842at2"/>
<dbReference type="EMBL" id="LXEN01000132">
    <property type="protein sequence ID" value="OAT24152.1"/>
    <property type="molecule type" value="Genomic_DNA"/>
</dbReference>
<sequence length="317" mass="34590">MRNRTLSDLDRVVALGGGHGLGRVLSALSYLGTRLTGIVTTTDNGGSTGRIRKEEGGIAWGDMRNCINQLITEPSVASAMFEYRFSGNGELAGHNLGNLMLKALDNLSVRPLEAINLVRGLLRVNAHLIPMSEQAVDLMAIDDQGHEIYGEVNVDNLPKVPQKLDLYPKVSTTREAIEAIEQADLILIGPGSFFTSLMPLLLLPDLAQALRRSSATTIYIGNLGKELSPAAASMTMSDKITMMENYIGLQTIDAVIISPETQYESIKNRLIVQAQLEAKDIPYRHDRHLLSKAIELTLQQLGQRNSTSQANSLISNK</sequence>
<dbReference type="PATRIC" id="fig|1354337.4.peg.2732"/>
<evidence type="ECO:0000256" key="1">
    <source>
        <dbReference type="ARBA" id="ARBA00022490"/>
    </source>
</evidence>
<protein>
    <recommendedName>
        <fullName evidence="2">Putative gluconeogenesis factor</fullName>
    </recommendedName>
</protein>
<dbReference type="NCBIfam" id="TIGR01826">
    <property type="entry name" value="CofD_related"/>
    <property type="match status" value="1"/>
</dbReference>
<comment type="similarity">
    <text evidence="2">Belongs to the gluconeogenesis factor family.</text>
</comment>
<dbReference type="AlphaFoldDB" id="A0A198FGV9"/>
<dbReference type="InterPro" id="IPR010119">
    <property type="entry name" value="Gluconeogen_factor"/>
</dbReference>
<organism evidence="3 4">
    <name type="scientific">Proteus myxofaciens ATCC 19692</name>
    <dbReference type="NCBI Taxonomy" id="1354337"/>
    <lineage>
        <taxon>Bacteria</taxon>
        <taxon>Pseudomonadati</taxon>
        <taxon>Pseudomonadota</taxon>
        <taxon>Gammaproteobacteria</taxon>
        <taxon>Enterobacterales</taxon>
        <taxon>Morganellaceae</taxon>
        <taxon>Proteus</taxon>
    </lineage>
</organism>
<evidence type="ECO:0000313" key="4">
    <source>
        <dbReference type="Proteomes" id="UP000094023"/>
    </source>
</evidence>
<dbReference type="STRING" id="1354337.M983_2665"/>
<dbReference type="PANTHER" id="PTHR30135:SF3">
    <property type="entry name" value="GLUCONEOGENESIS FACTOR-RELATED"/>
    <property type="match status" value="1"/>
</dbReference>
<dbReference type="RefSeq" id="WP_066751901.1">
    <property type="nucleotide sequence ID" value="NZ_LXEN01000132.1"/>
</dbReference>
<dbReference type="InterPro" id="IPR038136">
    <property type="entry name" value="CofD-like_dom_sf"/>
</dbReference>
<dbReference type="PANTHER" id="PTHR30135">
    <property type="entry name" value="UNCHARACTERIZED PROTEIN YVCK-RELATED"/>
    <property type="match status" value="1"/>
</dbReference>
<dbReference type="CDD" id="cd07187">
    <property type="entry name" value="YvcK_like"/>
    <property type="match status" value="1"/>
</dbReference>
<proteinExistence type="inferred from homology"/>
<name>A0A198FGV9_9GAMM</name>
<keyword evidence="1 2" id="KW-0963">Cytoplasm</keyword>
<dbReference type="Gene3D" id="3.40.50.10680">
    <property type="entry name" value="CofD-like domains"/>
    <property type="match status" value="1"/>
</dbReference>
<dbReference type="SUPFAM" id="SSF142338">
    <property type="entry name" value="CofD-like"/>
    <property type="match status" value="1"/>
</dbReference>
<evidence type="ECO:0000256" key="2">
    <source>
        <dbReference type="HAMAP-Rule" id="MF_00973"/>
    </source>
</evidence>
<dbReference type="HAMAP" id="MF_00973">
    <property type="entry name" value="Gluconeogen_factor"/>
    <property type="match status" value="1"/>
</dbReference>
<comment type="function">
    <text evidence="2">Required for morphogenesis under gluconeogenic growth conditions.</text>
</comment>
<evidence type="ECO:0000313" key="3">
    <source>
        <dbReference type="EMBL" id="OAT24152.1"/>
    </source>
</evidence>
<keyword evidence="4" id="KW-1185">Reference proteome</keyword>
<dbReference type="GO" id="GO:0005737">
    <property type="term" value="C:cytoplasm"/>
    <property type="evidence" value="ECO:0007669"/>
    <property type="project" value="UniProtKB-SubCell"/>
</dbReference>
<comment type="subcellular location">
    <subcellularLocation>
        <location evidence="2">Cytoplasm</location>
    </subcellularLocation>
</comment>
<dbReference type="GO" id="GO:0008360">
    <property type="term" value="P:regulation of cell shape"/>
    <property type="evidence" value="ECO:0007669"/>
    <property type="project" value="UniProtKB-UniRule"/>
</dbReference>
<dbReference type="GO" id="GO:0043743">
    <property type="term" value="F:LPPG:FO 2-phospho-L-lactate transferase activity"/>
    <property type="evidence" value="ECO:0007669"/>
    <property type="project" value="InterPro"/>
</dbReference>
<gene>
    <name evidence="3" type="ORF">M983_2665</name>
</gene>
<dbReference type="InterPro" id="IPR002882">
    <property type="entry name" value="CofD"/>
</dbReference>
<dbReference type="Proteomes" id="UP000094023">
    <property type="component" value="Unassembled WGS sequence"/>
</dbReference>
<accession>A0A198FGV9</accession>
<reference evidence="3 4" key="1">
    <citation type="submission" date="2016-04" db="EMBL/GenBank/DDBJ databases">
        <title>ATOL: Assembling a taxonomically balanced genome-scale reconstruction of the evolutionary history of the Enterobacteriaceae.</title>
        <authorList>
            <person name="Plunkett G.III."/>
            <person name="Neeno-Eckwall E.C."/>
            <person name="Glasner J.D."/>
            <person name="Perna N.T."/>
        </authorList>
    </citation>
    <scope>NUCLEOTIDE SEQUENCE [LARGE SCALE GENOMIC DNA]</scope>
    <source>
        <strain evidence="3 4">ATCC 19692</strain>
    </source>
</reference>
<comment type="caution">
    <text evidence="3">The sequence shown here is derived from an EMBL/GenBank/DDBJ whole genome shotgun (WGS) entry which is preliminary data.</text>
</comment>